<feature type="compositionally biased region" description="Basic residues" evidence="1">
    <location>
        <begin position="589"/>
        <end position="602"/>
    </location>
</feature>
<dbReference type="PANTHER" id="PTHR23389">
    <property type="entry name" value="CHROMOSOME TRANSMISSION FIDELITY FACTOR 18"/>
    <property type="match status" value="1"/>
</dbReference>
<feature type="region of interest" description="Disordered" evidence="1">
    <location>
        <begin position="251"/>
        <end position="270"/>
    </location>
</feature>
<keyword evidence="3" id="KW-1185">Reference proteome</keyword>
<feature type="compositionally biased region" description="Basic and acidic residues" evidence="1">
    <location>
        <begin position="64"/>
        <end position="76"/>
    </location>
</feature>
<dbReference type="InterPro" id="IPR027417">
    <property type="entry name" value="P-loop_NTPase"/>
</dbReference>
<accession>A0A8H7ZYG3</accession>
<feature type="region of interest" description="Disordered" evidence="1">
    <location>
        <begin position="56"/>
        <end position="82"/>
    </location>
</feature>
<evidence type="ECO:0000313" key="3">
    <source>
        <dbReference type="Proteomes" id="UP000673691"/>
    </source>
</evidence>
<feature type="region of interest" description="Disordered" evidence="1">
    <location>
        <begin position="781"/>
        <end position="802"/>
    </location>
</feature>
<dbReference type="PANTHER" id="PTHR23389:SF21">
    <property type="entry name" value="ATPASE FAMILY AAA DOMAIN-CONTAINING PROTEIN 5"/>
    <property type="match status" value="1"/>
</dbReference>
<dbReference type="OrthoDB" id="9996895at2759"/>
<organism evidence="2 3">
    <name type="scientific">Olpidium bornovanus</name>
    <dbReference type="NCBI Taxonomy" id="278681"/>
    <lineage>
        <taxon>Eukaryota</taxon>
        <taxon>Fungi</taxon>
        <taxon>Fungi incertae sedis</taxon>
        <taxon>Olpidiomycota</taxon>
        <taxon>Olpidiomycotina</taxon>
        <taxon>Olpidiomycetes</taxon>
        <taxon>Olpidiales</taxon>
        <taxon>Olpidiaceae</taxon>
        <taxon>Olpidium</taxon>
    </lineage>
</organism>
<feature type="compositionally biased region" description="Low complexity" evidence="1">
    <location>
        <begin position="786"/>
        <end position="802"/>
    </location>
</feature>
<dbReference type="SUPFAM" id="SSF52540">
    <property type="entry name" value="P-loop containing nucleoside triphosphate hydrolases"/>
    <property type="match status" value="1"/>
</dbReference>
<comment type="caution">
    <text evidence="2">The sequence shown here is derived from an EMBL/GenBank/DDBJ whole genome shotgun (WGS) entry which is preliminary data.</text>
</comment>
<dbReference type="GO" id="GO:0005634">
    <property type="term" value="C:nucleus"/>
    <property type="evidence" value="ECO:0007669"/>
    <property type="project" value="TreeGrafter"/>
</dbReference>
<name>A0A8H7ZYG3_9FUNG</name>
<dbReference type="Proteomes" id="UP000673691">
    <property type="component" value="Unassembled WGS sequence"/>
</dbReference>
<feature type="region of interest" description="Disordered" evidence="1">
    <location>
        <begin position="727"/>
        <end position="763"/>
    </location>
</feature>
<reference evidence="2 3" key="1">
    <citation type="journal article" name="Sci. Rep.">
        <title>Genome-scale phylogenetic analyses confirm Olpidium as the closest living zoosporic fungus to the non-flagellated, terrestrial fungi.</title>
        <authorList>
            <person name="Chang Y."/>
            <person name="Rochon D."/>
            <person name="Sekimoto S."/>
            <person name="Wang Y."/>
            <person name="Chovatia M."/>
            <person name="Sandor L."/>
            <person name="Salamov A."/>
            <person name="Grigoriev I.V."/>
            <person name="Stajich J.E."/>
            <person name="Spatafora J.W."/>
        </authorList>
    </citation>
    <scope>NUCLEOTIDE SEQUENCE [LARGE SCALE GENOMIC DNA]</scope>
    <source>
        <strain evidence="2">S191</strain>
    </source>
</reference>
<dbReference type="EMBL" id="JAEFCI010003331">
    <property type="protein sequence ID" value="KAG5461656.1"/>
    <property type="molecule type" value="Genomic_DNA"/>
</dbReference>
<feature type="region of interest" description="Disordered" evidence="1">
    <location>
        <begin position="18"/>
        <end position="38"/>
    </location>
</feature>
<feature type="region of interest" description="Disordered" evidence="1">
    <location>
        <begin position="449"/>
        <end position="494"/>
    </location>
</feature>
<evidence type="ECO:0000256" key="1">
    <source>
        <dbReference type="SAM" id="MobiDB-lite"/>
    </source>
</evidence>
<feature type="compositionally biased region" description="Polar residues" evidence="1">
    <location>
        <begin position="310"/>
        <end position="326"/>
    </location>
</feature>
<dbReference type="GO" id="GO:0003677">
    <property type="term" value="F:DNA binding"/>
    <property type="evidence" value="ECO:0007669"/>
    <property type="project" value="TreeGrafter"/>
</dbReference>
<feature type="region of interest" description="Disordered" evidence="1">
    <location>
        <begin position="575"/>
        <end position="607"/>
    </location>
</feature>
<protein>
    <recommendedName>
        <fullName evidence="4">AAA+ ATPase domain-containing protein</fullName>
    </recommendedName>
</protein>
<feature type="region of interest" description="Disordered" evidence="1">
    <location>
        <begin position="276"/>
        <end position="354"/>
    </location>
</feature>
<feature type="compositionally biased region" description="Polar residues" evidence="1">
    <location>
        <begin position="754"/>
        <end position="763"/>
    </location>
</feature>
<gene>
    <name evidence="2" type="ORF">BJ554DRAFT_6113</name>
</gene>
<evidence type="ECO:0000313" key="2">
    <source>
        <dbReference type="EMBL" id="KAG5461656.1"/>
    </source>
</evidence>
<dbReference type="AlphaFoldDB" id="A0A8H7ZYG3"/>
<sequence>MVTYYLASTPCYTYKVSTASDQEPTGKTDAEITQQTDPQARKLLMTTESKESTFFFATGGKSRSSSESEDAHRGRGTESGPTFPAFHVLSSWSRSPSFDLPPERASSLVCDLTVADGAELWAAKGALLDALSGSLTRTSPDVPASLYLRLALCALTGRDDPLGTHEPLLAIELGEGSLKIIFVFSPAKGDRLKVSRLGLSTRRVSTFRRVRNFGIVLYDVLRISGRFEHLRRMGFDGKVRWIGRFRARTVEENESEQTGSDGIRRTLRGVISPTCDVDPKRCMPSTEHQNTAPINPSPPAATADADVDNRSTQAAAAGSAPQSMLAETTARRCPRSASALAPGSPSSPGGFDVPCSPLPRMLGLPAGRPSRNDCGDAHDDRFGQIGTRAGLPAESDPLCARCERAARMSPTPAPRPAPAEDTASQAAPSSCVVASEEAQAAGGVCRARSLTGTRGPASTAADDTSGLAAVSDTTGKPTSPKIPADTNRPQQQPGTTVLEAHQGQLRNDRPQDHEEDARGKLSVMLTGEASEANAAAEHNLLDVYYPHSVNDVLGSQSRANAQSLADWLKQWAITPLGEPTDGRDPSVKLPKKTGKKQKRKTKERPDSLDGFIVDVSGAECSSSSVEDDDGRTRPLPVMVLVGPSGSGKTSAVHAAARDTGYDVFEVHPGMRRSAKDLLTLVGEVTQNHVMAGWDVREEEQFLPGAESENARPKIAREHCVTVATDVSTDGSTATTELFERRDRKRKKGQRRTPLPQNEADSATVTRNKCFWEKMGFTRASPKPIFSTVPSSGGTESSSSCSPVPVPAELPIILAESDAPELTPDAEDGNLPQPAESELMVKVQRLVASSSAKPLLILLEEADITYEEDQTFWKAVATLAERNRRPIVITCSSRSDSSSRWSQCPSFLRV</sequence>
<evidence type="ECO:0008006" key="4">
    <source>
        <dbReference type="Google" id="ProtNLM"/>
    </source>
</evidence>
<feature type="compositionally biased region" description="Low complexity" evidence="1">
    <location>
        <begin position="336"/>
        <end position="350"/>
    </location>
</feature>
<dbReference type="Gene3D" id="3.40.50.300">
    <property type="entry name" value="P-loop containing nucleotide triphosphate hydrolases"/>
    <property type="match status" value="2"/>
</dbReference>
<feature type="region of interest" description="Disordered" evidence="1">
    <location>
        <begin position="406"/>
        <end position="429"/>
    </location>
</feature>
<proteinExistence type="predicted"/>